<gene>
    <name evidence="9" type="primary">Trhr_0</name>
    <name evidence="9" type="ORF">g.9563</name>
</gene>
<dbReference type="PROSITE" id="PS00237">
    <property type="entry name" value="G_PROTEIN_RECEP_F1_1"/>
    <property type="match status" value="1"/>
</dbReference>
<dbReference type="GO" id="GO:0008528">
    <property type="term" value="F:G protein-coupled peptide receptor activity"/>
    <property type="evidence" value="ECO:0007669"/>
    <property type="project" value="InterPro"/>
</dbReference>
<evidence type="ECO:0000256" key="3">
    <source>
        <dbReference type="ARBA" id="ARBA00022692"/>
    </source>
</evidence>
<dbReference type="InterPro" id="IPR017452">
    <property type="entry name" value="GPCR_Rhodpsn_7TM"/>
</dbReference>
<keyword evidence="6" id="KW-0807">Transducer</keyword>
<sequence>MVFTSADVAAVRHVVQRILVPCVFVVGLLGNSVSIYVLTRKRMRCTTNIYLTALAITDIIYLTMALLLSLKHYDYVQRNVEIFWKCYGYVVWLCDACAYISIYIAVCFTIERFIAIRYPLKRQTFCTESLAKKVITGVVLFCLFSTISTAFEHQYSIAKKSIDIHGVACNKTQANAPERLTLLQLNYNESVRQQQQQQADAGSSGVAVTASGSGATGQLCIQTSDGADGQEANIPAEVIQAGMPSPGGTRRVVLLLQDGTYMMTEMHDDEYTALNIAA</sequence>
<dbReference type="PROSITE" id="PS50262">
    <property type="entry name" value="G_PROTEIN_RECEP_F1_2"/>
    <property type="match status" value="1"/>
</dbReference>
<protein>
    <submittedName>
        <fullName evidence="9">Thyrotropin-releasing hormone receptor</fullName>
    </submittedName>
</protein>
<keyword evidence="4 7" id="KW-1133">Transmembrane helix</keyword>
<keyword evidence="3 6" id="KW-0812">Transmembrane</keyword>
<dbReference type="Pfam" id="PF10324">
    <property type="entry name" value="7TM_GPCR_Srw"/>
    <property type="match status" value="1"/>
</dbReference>
<keyword evidence="6 9" id="KW-0675">Receptor</keyword>
<evidence type="ECO:0000256" key="2">
    <source>
        <dbReference type="ARBA" id="ARBA00010663"/>
    </source>
</evidence>
<reference evidence="9" key="1">
    <citation type="submission" date="2014-11" db="EMBL/GenBank/DDBJ databases">
        <authorList>
            <person name="Geib S."/>
        </authorList>
    </citation>
    <scope>NUCLEOTIDE SEQUENCE</scope>
</reference>
<name>A0A0A1WMD6_ZEUCU</name>
<dbReference type="SUPFAM" id="SSF81321">
    <property type="entry name" value="Family A G protein-coupled receptor-like"/>
    <property type="match status" value="1"/>
</dbReference>
<comment type="subcellular location">
    <subcellularLocation>
        <location evidence="1">Membrane</location>
    </subcellularLocation>
</comment>
<dbReference type="PANTHER" id="PTHR46641:SF22">
    <property type="entry name" value="PROCTOLIN RECEPTOR, ISOFORM A"/>
    <property type="match status" value="1"/>
</dbReference>
<accession>A0A0A1WMD6</accession>
<dbReference type="CDD" id="cd14978">
    <property type="entry name" value="7tmA_FMRFamide_R-like"/>
    <property type="match status" value="1"/>
</dbReference>
<reference evidence="9" key="2">
    <citation type="journal article" date="2015" name="Gigascience">
        <title>Reconstructing a comprehensive transcriptome assembly of a white-pupal translocated strain of the pest fruit fly Bactrocera cucurbitae.</title>
        <authorList>
            <person name="Sim S.B."/>
            <person name="Calla B."/>
            <person name="Hall B."/>
            <person name="DeRego T."/>
            <person name="Geib S.M."/>
        </authorList>
    </citation>
    <scope>NUCLEOTIDE SEQUENCE</scope>
</reference>
<comment type="similarity">
    <text evidence="2 6">Belongs to the G-protein coupled receptor 1 family.</text>
</comment>
<feature type="transmembrane region" description="Helical" evidence="7">
    <location>
        <begin position="50"/>
        <end position="69"/>
    </location>
</feature>
<proteinExistence type="inferred from homology"/>
<dbReference type="Gene3D" id="1.20.1070.10">
    <property type="entry name" value="Rhodopsin 7-helix transmembrane proteins"/>
    <property type="match status" value="1"/>
</dbReference>
<keyword evidence="6" id="KW-0297">G-protein coupled receptor</keyword>
<evidence type="ECO:0000313" key="9">
    <source>
        <dbReference type="EMBL" id="JAC99679.1"/>
    </source>
</evidence>
<dbReference type="InterPro" id="IPR052954">
    <property type="entry name" value="GPCR-Ligand_Int"/>
</dbReference>
<organism evidence="9">
    <name type="scientific">Zeugodacus cucurbitae</name>
    <name type="common">Melon fruit fly</name>
    <name type="synonym">Bactrocera cucurbitae</name>
    <dbReference type="NCBI Taxonomy" id="28588"/>
    <lineage>
        <taxon>Eukaryota</taxon>
        <taxon>Metazoa</taxon>
        <taxon>Ecdysozoa</taxon>
        <taxon>Arthropoda</taxon>
        <taxon>Hexapoda</taxon>
        <taxon>Insecta</taxon>
        <taxon>Pterygota</taxon>
        <taxon>Neoptera</taxon>
        <taxon>Endopterygota</taxon>
        <taxon>Diptera</taxon>
        <taxon>Brachycera</taxon>
        <taxon>Muscomorpha</taxon>
        <taxon>Tephritoidea</taxon>
        <taxon>Tephritidae</taxon>
        <taxon>Zeugodacus</taxon>
        <taxon>Zeugodacus</taxon>
    </lineage>
</organism>
<evidence type="ECO:0000256" key="5">
    <source>
        <dbReference type="ARBA" id="ARBA00023136"/>
    </source>
</evidence>
<feature type="transmembrane region" description="Helical" evidence="7">
    <location>
        <begin position="89"/>
        <end position="110"/>
    </location>
</feature>
<feature type="transmembrane region" description="Helical" evidence="7">
    <location>
        <begin position="130"/>
        <end position="151"/>
    </location>
</feature>
<feature type="transmembrane region" description="Helical" evidence="7">
    <location>
        <begin position="18"/>
        <end position="38"/>
    </location>
</feature>
<dbReference type="InterPro" id="IPR000276">
    <property type="entry name" value="GPCR_Rhodpsn"/>
</dbReference>
<dbReference type="GO" id="GO:0016020">
    <property type="term" value="C:membrane"/>
    <property type="evidence" value="ECO:0007669"/>
    <property type="project" value="UniProtKB-SubCell"/>
</dbReference>
<dbReference type="InterPro" id="IPR019427">
    <property type="entry name" value="7TM_GPCR_serpentine_rcpt_Srw"/>
</dbReference>
<evidence type="ECO:0000256" key="1">
    <source>
        <dbReference type="ARBA" id="ARBA00004370"/>
    </source>
</evidence>
<dbReference type="PRINTS" id="PR00237">
    <property type="entry name" value="GPCRRHODOPSN"/>
</dbReference>
<dbReference type="EMBL" id="GBXI01014612">
    <property type="protein sequence ID" value="JAC99679.1"/>
    <property type="molecule type" value="Transcribed_RNA"/>
</dbReference>
<feature type="domain" description="G-protein coupled receptors family 1 profile" evidence="8">
    <location>
        <begin position="30"/>
        <end position="169"/>
    </location>
</feature>
<evidence type="ECO:0000256" key="7">
    <source>
        <dbReference type="SAM" id="Phobius"/>
    </source>
</evidence>
<dbReference type="PANTHER" id="PTHR46641">
    <property type="entry name" value="FMRFAMIDE RECEPTOR-RELATED"/>
    <property type="match status" value="1"/>
</dbReference>
<evidence type="ECO:0000259" key="8">
    <source>
        <dbReference type="PROSITE" id="PS50262"/>
    </source>
</evidence>
<evidence type="ECO:0000256" key="4">
    <source>
        <dbReference type="ARBA" id="ARBA00022989"/>
    </source>
</evidence>
<dbReference type="AlphaFoldDB" id="A0A0A1WMD6"/>
<keyword evidence="5 7" id="KW-0472">Membrane</keyword>
<evidence type="ECO:0000256" key="6">
    <source>
        <dbReference type="RuleBase" id="RU000688"/>
    </source>
</evidence>